<evidence type="ECO:0000256" key="9">
    <source>
        <dbReference type="PROSITE-ProRule" id="PRU01360"/>
    </source>
</evidence>
<keyword evidence="4 9" id="KW-0812">Transmembrane</keyword>
<feature type="domain" description="TonB-dependent receptor plug" evidence="14">
    <location>
        <begin position="66"/>
        <end position="179"/>
    </location>
</feature>
<evidence type="ECO:0000313" key="19">
    <source>
        <dbReference type="Proteomes" id="UP000259173"/>
    </source>
</evidence>
<dbReference type="InterPro" id="IPR039426">
    <property type="entry name" value="TonB-dep_rcpt-like"/>
</dbReference>
<reference evidence="17 18" key="1">
    <citation type="journal article" date="2014" name="Antonie Van Leeuwenhoek">
        <title>Hyphomonas beringensis sp. nov. and Hyphomonas chukchiensis sp. nov., isolated from surface seawater of the Bering Sea and Chukchi Sea.</title>
        <authorList>
            <person name="Li C."/>
            <person name="Lai Q."/>
            <person name="Li G."/>
            <person name="Dong C."/>
            <person name="Wang J."/>
            <person name="Liao Y."/>
            <person name="Shao Z."/>
        </authorList>
    </citation>
    <scope>NUCLEOTIDE SEQUENCE [LARGE SCALE GENOMIC DNA]</scope>
    <source>
        <strain evidence="17 18">22II1-22F38</strain>
    </source>
</reference>
<dbReference type="GO" id="GO:0009279">
    <property type="term" value="C:cell outer membrane"/>
    <property type="evidence" value="ECO:0007669"/>
    <property type="project" value="UniProtKB-SubCell"/>
</dbReference>
<dbReference type="GeneID" id="92500568"/>
<evidence type="ECO:0000256" key="2">
    <source>
        <dbReference type="ARBA" id="ARBA00022448"/>
    </source>
</evidence>
<proteinExistence type="inferred from homology"/>
<dbReference type="EMBL" id="DOGS01000108">
    <property type="protein sequence ID" value="HBQ48285.1"/>
    <property type="molecule type" value="Genomic_DNA"/>
</dbReference>
<evidence type="ECO:0000256" key="10">
    <source>
        <dbReference type="PROSITE-ProRule" id="PRU10144"/>
    </source>
</evidence>
<feature type="short sequence motif" description="TonB C-terminal box" evidence="10">
    <location>
        <begin position="869"/>
        <end position="886"/>
    </location>
</feature>
<evidence type="ECO:0000313" key="15">
    <source>
        <dbReference type="EMBL" id="HAE93107.1"/>
    </source>
</evidence>
<protein>
    <submittedName>
        <fullName evidence="15">TonB-dependent receptor</fullName>
    </submittedName>
</protein>
<dbReference type="PANTHER" id="PTHR47234">
    <property type="match status" value="1"/>
</dbReference>
<dbReference type="Gene3D" id="2.170.130.10">
    <property type="entry name" value="TonB-dependent receptor, plug domain"/>
    <property type="match status" value="1"/>
</dbReference>
<dbReference type="InterPro" id="IPR000531">
    <property type="entry name" value="Beta-barrel_TonB"/>
</dbReference>
<keyword evidence="18" id="KW-1185">Reference proteome</keyword>
<dbReference type="Gene3D" id="2.40.170.20">
    <property type="entry name" value="TonB-dependent receptor, beta-barrel domain"/>
    <property type="match status" value="1"/>
</dbReference>
<comment type="subcellular location">
    <subcellularLocation>
        <location evidence="1 9">Cell outer membrane</location>
        <topology evidence="1 9">Multi-pass membrane protein</topology>
    </subcellularLocation>
</comment>
<evidence type="ECO:0000256" key="1">
    <source>
        <dbReference type="ARBA" id="ARBA00004571"/>
    </source>
</evidence>
<evidence type="ECO:0000256" key="12">
    <source>
        <dbReference type="SAM" id="SignalP"/>
    </source>
</evidence>
<dbReference type="PANTHER" id="PTHR47234:SF2">
    <property type="entry name" value="TONB-DEPENDENT RECEPTOR"/>
    <property type="match status" value="1"/>
</dbReference>
<dbReference type="eggNOG" id="COG4771">
    <property type="taxonomic scope" value="Bacteria"/>
</dbReference>
<dbReference type="EMBL" id="AWFH01000010">
    <property type="protein sequence ID" value="KCZ62266.1"/>
    <property type="molecule type" value="Genomic_DNA"/>
</dbReference>
<evidence type="ECO:0000313" key="18">
    <source>
        <dbReference type="Proteomes" id="UP000024547"/>
    </source>
</evidence>
<evidence type="ECO:0000259" key="13">
    <source>
        <dbReference type="Pfam" id="PF00593"/>
    </source>
</evidence>
<keyword evidence="5 12" id="KW-0732">Signal</keyword>
<dbReference type="SUPFAM" id="SSF56935">
    <property type="entry name" value="Porins"/>
    <property type="match status" value="1"/>
</dbReference>
<feature type="chain" id="PRO_5044538822" evidence="12">
    <location>
        <begin position="28"/>
        <end position="886"/>
    </location>
</feature>
<dbReference type="PROSITE" id="PS01156">
    <property type="entry name" value="TONB_DEPENDENT_REC_2"/>
    <property type="match status" value="1"/>
</dbReference>
<evidence type="ECO:0000313" key="16">
    <source>
        <dbReference type="EMBL" id="HBQ48285.1"/>
    </source>
</evidence>
<dbReference type="InterPro" id="IPR036942">
    <property type="entry name" value="Beta-barrel_TonB_sf"/>
</dbReference>
<evidence type="ECO:0000256" key="6">
    <source>
        <dbReference type="ARBA" id="ARBA00023077"/>
    </source>
</evidence>
<dbReference type="Pfam" id="PF00593">
    <property type="entry name" value="TonB_dep_Rec_b-barrel"/>
    <property type="match status" value="1"/>
</dbReference>
<gene>
    <name evidence="15" type="ORF">DCG65_01010</name>
    <name evidence="16" type="ORF">DD728_05275</name>
    <name evidence="17" type="ORF">HY36_15975</name>
</gene>
<evidence type="ECO:0000259" key="14">
    <source>
        <dbReference type="Pfam" id="PF07715"/>
    </source>
</evidence>
<keyword evidence="2 9" id="KW-0813">Transport</keyword>
<organism evidence="17 18">
    <name type="scientific">Hyphomonas atlantica</name>
    <dbReference type="NCBI Taxonomy" id="1280948"/>
    <lineage>
        <taxon>Bacteria</taxon>
        <taxon>Pseudomonadati</taxon>
        <taxon>Pseudomonadota</taxon>
        <taxon>Alphaproteobacteria</taxon>
        <taxon>Hyphomonadales</taxon>
        <taxon>Hyphomonadaceae</taxon>
        <taxon>Hyphomonas</taxon>
    </lineage>
</organism>
<dbReference type="InterPro" id="IPR010917">
    <property type="entry name" value="TonB_rcpt_CS"/>
</dbReference>
<dbReference type="Proteomes" id="UP000024547">
    <property type="component" value="Unassembled WGS sequence"/>
</dbReference>
<evidence type="ECO:0000313" key="20">
    <source>
        <dbReference type="Proteomes" id="UP000263957"/>
    </source>
</evidence>
<keyword evidence="3 9" id="KW-1134">Transmembrane beta strand</keyword>
<dbReference type="AlphaFoldDB" id="A0A059E3M1"/>
<dbReference type="Pfam" id="PF07715">
    <property type="entry name" value="Plug"/>
    <property type="match status" value="1"/>
</dbReference>
<accession>A0A059E3M1</accession>
<dbReference type="OrthoDB" id="9796221at2"/>
<sequence>MGNIQRKLLLSSVALASTGFVAPIAMAQDATDMPPAVTDEDSRELDTVTVTVSTGTLLRGVSPVGANVLSIDQEAIAEIAPASSIDLLARVPQVTNTFNTLPTALGNVGVPFPRPNIRNLGNAGSDTTLTLLNGHRLVGSGALQSAPDVTTIAPEVLGRLEVVANGGSATYGSDAVGGVINFITRNEIDGIEASYRHGFGDKYKSSDASLSLGKVWESGDAYITLNHTNNDEVYGRDRDYVQQDHTSRGGDDFRVLNCSPGHITLGDINFFLPNRLPGENRCAETDFTTLYPEQENTRAFANLTQSFGESLVFDVTAYYSDREVTNQGGGLLLGTGLSGSGLITAANPFFQTIVGEPAHQVSFSYDEVFGTNTEEFTTNLSAWGITPKLSWKINNSWNLTSSLNYGKSDNEILEPKINPALQAAALASSNPLTALNPYDLSQTNPAVLAALRDYTTGGVSEQELFQIRSVLDGDAFELPAGTVKLAVGAEYTEESLDAAILEGTRSDPTRYEANPSREITSFFGEVLVPILSEDSGTGSLEVSLAARHDSYSDAGDTTNPQVGFNYKPIEDLTIRGSVGTSFNAPSLNDSVGGADLRYQIIPVSPVRAPDSLPTDLFRPTVVVAGSNPDIKPQEADTMTIGFDWAPSSGAFEGWRTSLTYYKVDFKNQIAVPPILEPAFFLTPAYDSLYDINPTLEQVLARAGDLRVEGLPNIATVFATSSPYVVLDARRINLGSVETDGLDFEVSYLHPTDMGAFYSSLGGTYALNRDVTPFEGASASDGLEFGVSRLKAVATFGWHADRFDTTVRINHNSGYDANPTASVDGFTTVNYYAGYDLPTPDYVDELKLTLNVDNLIDEDPPFFADGDGFANGSTLGRVIYLGLKAKF</sequence>
<dbReference type="PATRIC" id="fig|1280948.3.peg.1423"/>
<feature type="domain" description="TonB-dependent receptor-like beta-barrel" evidence="13">
    <location>
        <begin position="388"/>
        <end position="854"/>
    </location>
</feature>
<evidence type="ECO:0000313" key="17">
    <source>
        <dbReference type="EMBL" id="KCZ62266.1"/>
    </source>
</evidence>
<dbReference type="InterPro" id="IPR012910">
    <property type="entry name" value="Plug_dom"/>
</dbReference>
<name>A0A059E3M1_9PROT</name>
<evidence type="ECO:0000256" key="5">
    <source>
        <dbReference type="ARBA" id="ARBA00022729"/>
    </source>
</evidence>
<dbReference type="Proteomes" id="UP000263957">
    <property type="component" value="Unassembled WGS sequence"/>
</dbReference>
<dbReference type="PROSITE" id="PS52016">
    <property type="entry name" value="TONB_DEPENDENT_REC_3"/>
    <property type="match status" value="1"/>
</dbReference>
<reference evidence="19 20" key="2">
    <citation type="journal article" date="2018" name="Nat. Biotechnol.">
        <title>A standardized bacterial taxonomy based on genome phylogeny substantially revises the tree of life.</title>
        <authorList>
            <person name="Parks D.H."/>
            <person name="Chuvochina M."/>
            <person name="Waite D.W."/>
            <person name="Rinke C."/>
            <person name="Skarshewski A."/>
            <person name="Chaumeil P.A."/>
            <person name="Hugenholtz P."/>
        </authorList>
    </citation>
    <scope>NUCLEOTIDE SEQUENCE [LARGE SCALE GENOMIC DNA]</scope>
    <source>
        <strain evidence="16">UBA10378</strain>
        <strain evidence="15">UBA8557</strain>
    </source>
</reference>
<evidence type="ECO:0000256" key="7">
    <source>
        <dbReference type="ARBA" id="ARBA00023136"/>
    </source>
</evidence>
<keyword evidence="15" id="KW-0675">Receptor</keyword>
<evidence type="ECO:0000256" key="3">
    <source>
        <dbReference type="ARBA" id="ARBA00022452"/>
    </source>
</evidence>
<evidence type="ECO:0000256" key="4">
    <source>
        <dbReference type="ARBA" id="ARBA00022692"/>
    </source>
</evidence>
<feature type="signal peptide" evidence="12">
    <location>
        <begin position="1"/>
        <end position="27"/>
    </location>
</feature>
<keyword evidence="6 11" id="KW-0798">TonB box</keyword>
<evidence type="ECO:0000256" key="11">
    <source>
        <dbReference type="RuleBase" id="RU003357"/>
    </source>
</evidence>
<dbReference type="InterPro" id="IPR037066">
    <property type="entry name" value="Plug_dom_sf"/>
</dbReference>
<evidence type="ECO:0000256" key="8">
    <source>
        <dbReference type="ARBA" id="ARBA00023237"/>
    </source>
</evidence>
<keyword evidence="8 9" id="KW-0998">Cell outer membrane</keyword>
<comment type="caution">
    <text evidence="17">The sequence shown here is derived from an EMBL/GenBank/DDBJ whole genome shotgun (WGS) entry which is preliminary data.</text>
</comment>
<dbReference type="STRING" id="1280948.HY36_15975"/>
<comment type="similarity">
    <text evidence="9 11">Belongs to the TonB-dependent receptor family.</text>
</comment>
<keyword evidence="7 9" id="KW-0472">Membrane</keyword>
<dbReference type="EMBL" id="DMBR01000027">
    <property type="protein sequence ID" value="HAE93107.1"/>
    <property type="molecule type" value="Genomic_DNA"/>
</dbReference>
<dbReference type="Proteomes" id="UP000259173">
    <property type="component" value="Unassembled WGS sequence"/>
</dbReference>
<dbReference type="RefSeq" id="WP_035550413.1">
    <property type="nucleotide sequence ID" value="NZ_AWFH01000010.1"/>
</dbReference>